<evidence type="ECO:0000259" key="5">
    <source>
        <dbReference type="PROSITE" id="PS50059"/>
    </source>
</evidence>
<evidence type="ECO:0000256" key="4">
    <source>
        <dbReference type="RuleBase" id="RU003915"/>
    </source>
</evidence>
<dbReference type="GO" id="GO:0003755">
    <property type="term" value="F:peptidyl-prolyl cis-trans isomerase activity"/>
    <property type="evidence" value="ECO:0007669"/>
    <property type="project" value="UniProtKB-UniRule"/>
</dbReference>
<proteinExistence type="inferred from homology"/>
<keyword evidence="2 3" id="KW-0697">Rotamase</keyword>
<comment type="similarity">
    <text evidence="4">Belongs to the FKBP-type PPIase family.</text>
</comment>
<comment type="catalytic activity">
    <reaction evidence="1 3 4">
        <text>[protein]-peptidylproline (omega=180) = [protein]-peptidylproline (omega=0)</text>
        <dbReference type="Rhea" id="RHEA:16237"/>
        <dbReference type="Rhea" id="RHEA-COMP:10747"/>
        <dbReference type="Rhea" id="RHEA-COMP:10748"/>
        <dbReference type="ChEBI" id="CHEBI:83833"/>
        <dbReference type="ChEBI" id="CHEBI:83834"/>
        <dbReference type="EC" id="5.2.1.8"/>
    </reaction>
</comment>
<evidence type="ECO:0000256" key="2">
    <source>
        <dbReference type="ARBA" id="ARBA00023110"/>
    </source>
</evidence>
<dbReference type="InterPro" id="IPR046357">
    <property type="entry name" value="PPIase_dom_sf"/>
</dbReference>
<dbReference type="Pfam" id="PF00254">
    <property type="entry name" value="FKBP_C"/>
    <property type="match status" value="1"/>
</dbReference>
<dbReference type="AlphaFoldDB" id="A0A0X3AQU5"/>
<keyword evidence="7" id="KW-1185">Reference proteome</keyword>
<keyword evidence="3 4" id="KW-0413">Isomerase</keyword>
<dbReference type="STRING" id="1586267.GCA_001418685_01278"/>
<name>A0A0X3AQU5_9FLAO</name>
<reference evidence="6 7" key="1">
    <citation type="submission" date="2016-01" db="EMBL/GenBank/DDBJ databases">
        <authorList>
            <person name="McClelland M."/>
            <person name="Jain A."/>
            <person name="Saraogi P."/>
            <person name="Mendelson R."/>
            <person name="Westerman R."/>
            <person name="SanMiguel P."/>
            <person name="Csonka L."/>
        </authorList>
    </citation>
    <scope>NUCLEOTIDE SEQUENCE [LARGE SCALE GENOMIC DNA]</scope>
    <source>
        <strain evidence="6 7">R-53146</strain>
    </source>
</reference>
<accession>A0A0X3AQU5</accession>
<gene>
    <name evidence="6" type="ORF">Ga0061079_10727</name>
</gene>
<evidence type="ECO:0000256" key="1">
    <source>
        <dbReference type="ARBA" id="ARBA00000971"/>
    </source>
</evidence>
<protein>
    <recommendedName>
        <fullName evidence="4">Peptidyl-prolyl cis-trans isomerase</fullName>
        <ecNumber evidence="4">5.2.1.8</ecNumber>
    </recommendedName>
</protein>
<dbReference type="PROSITE" id="PS51257">
    <property type="entry name" value="PROKAR_LIPOPROTEIN"/>
    <property type="match status" value="1"/>
</dbReference>
<dbReference type="OrthoDB" id="1093155at2"/>
<evidence type="ECO:0000313" key="7">
    <source>
        <dbReference type="Proteomes" id="UP000182761"/>
    </source>
</evidence>
<organism evidence="6 7">
    <name type="scientific">Apibacter mensalis</name>
    <dbReference type="NCBI Taxonomy" id="1586267"/>
    <lineage>
        <taxon>Bacteria</taxon>
        <taxon>Pseudomonadati</taxon>
        <taxon>Bacteroidota</taxon>
        <taxon>Flavobacteriia</taxon>
        <taxon>Flavobacteriales</taxon>
        <taxon>Weeksellaceae</taxon>
        <taxon>Apibacter</taxon>
    </lineage>
</organism>
<dbReference type="InterPro" id="IPR001179">
    <property type="entry name" value="PPIase_FKBP_dom"/>
</dbReference>
<dbReference type="EC" id="5.2.1.8" evidence="4"/>
<evidence type="ECO:0000313" key="6">
    <source>
        <dbReference type="EMBL" id="CVK16425.1"/>
    </source>
</evidence>
<dbReference type="PROSITE" id="PS50059">
    <property type="entry name" value="FKBP_PPIASE"/>
    <property type="match status" value="1"/>
</dbReference>
<sequence length="184" mass="21075">MKFLKIATMFTFSICLFYACQKKEIFLPITNSKSEYGKKLLENSKAREDKERNFLQNWINKREDSLHQKFIPTSSGIWIRFISEKKISRPKINSVVKYSAEVKTLSGEIIYSFNEFGKKQGVLGKFKEIRGIESALYMMGKGDIAEIVLPSFTAYGLYGDEKKIGANVPLLITLNLIDIKPLLN</sequence>
<feature type="domain" description="PPIase FKBP-type" evidence="5">
    <location>
        <begin position="91"/>
        <end position="180"/>
    </location>
</feature>
<dbReference type="Proteomes" id="UP000182761">
    <property type="component" value="Unassembled WGS sequence"/>
</dbReference>
<dbReference type="Gene3D" id="3.10.50.40">
    <property type="match status" value="1"/>
</dbReference>
<dbReference type="SUPFAM" id="SSF54534">
    <property type="entry name" value="FKBP-like"/>
    <property type="match status" value="1"/>
</dbReference>
<dbReference type="RefSeq" id="WP_055425623.1">
    <property type="nucleotide sequence ID" value="NZ_FCOR01000007.1"/>
</dbReference>
<evidence type="ECO:0000256" key="3">
    <source>
        <dbReference type="PROSITE-ProRule" id="PRU00277"/>
    </source>
</evidence>
<dbReference type="EMBL" id="FCOR01000007">
    <property type="protein sequence ID" value="CVK16425.1"/>
    <property type="molecule type" value="Genomic_DNA"/>
</dbReference>